<evidence type="ECO:0000313" key="2">
    <source>
        <dbReference type="Proteomes" id="UP000060602"/>
    </source>
</evidence>
<sequence>MEIGNLIRMANRIGQFFEAMPLRPEAVEGVANHIHKFWEPRMRNELLDFLARQPDGDAGEQQLHPLVLEAVTQNRERLTPLARVP</sequence>
<dbReference type="PATRIC" id="fig|85698.16.peg.4264"/>
<dbReference type="Proteomes" id="UP000060602">
    <property type="component" value="Chromosome"/>
</dbReference>
<accession>A0A0X8P334</accession>
<dbReference type="GeneID" id="92897816"/>
<dbReference type="InterPro" id="IPR021074">
    <property type="entry name" value="Formate_DH_dsu"/>
</dbReference>
<dbReference type="AlphaFoldDB" id="A0A0X8P334"/>
<dbReference type="Pfam" id="PF11390">
    <property type="entry name" value="FdsD"/>
    <property type="match status" value="1"/>
</dbReference>
<protein>
    <submittedName>
        <fullName evidence="1">Formate dehydrogenase</fullName>
    </submittedName>
</protein>
<reference evidence="2" key="1">
    <citation type="submission" date="2015-12" db="EMBL/GenBank/DDBJ databases">
        <title>FDA dAtabase for Regulatory Grade micrObial Sequences (FDA-ARGOS): Supporting development and validation of Infectious Disease Dx tests.</title>
        <authorList>
            <person name="Case J."/>
            <person name="Tallon L."/>
            <person name="Sadzewicz L."/>
            <person name="Sengamalay N."/>
            <person name="Ott S."/>
            <person name="Godinez A."/>
            <person name="Nagaraj S."/>
            <person name="Nadendla S."/>
            <person name="Sichtig H."/>
        </authorList>
    </citation>
    <scope>NUCLEOTIDE SEQUENCE [LARGE SCALE GENOMIC DNA]</scope>
    <source>
        <strain evidence="2">FDAARGOS_147</strain>
    </source>
</reference>
<dbReference type="OrthoDB" id="8527650at2"/>
<proteinExistence type="predicted"/>
<gene>
    <name evidence="1" type="ORF">AL504_25195</name>
</gene>
<evidence type="ECO:0000313" key="1">
    <source>
        <dbReference type="EMBL" id="AMG39025.1"/>
    </source>
</evidence>
<organism evidence="1 2">
    <name type="scientific">Alcaligenes xylosoxydans xylosoxydans</name>
    <name type="common">Achromobacter xylosoxidans</name>
    <dbReference type="NCBI Taxonomy" id="85698"/>
    <lineage>
        <taxon>Bacteria</taxon>
        <taxon>Pseudomonadati</taxon>
        <taxon>Pseudomonadota</taxon>
        <taxon>Betaproteobacteria</taxon>
        <taxon>Burkholderiales</taxon>
        <taxon>Alcaligenaceae</taxon>
        <taxon>Achromobacter</taxon>
    </lineage>
</organism>
<dbReference type="EMBL" id="CP014060">
    <property type="protein sequence ID" value="AMG39025.1"/>
    <property type="molecule type" value="Genomic_DNA"/>
</dbReference>
<name>A0A0X8P334_ALCXX</name>
<dbReference type="RefSeq" id="WP_006390923.1">
    <property type="nucleotide sequence ID" value="NZ_CP014060.2"/>
</dbReference>